<organism evidence="5">
    <name type="scientific">Anisakis simplex</name>
    <name type="common">Herring worm</name>
    <dbReference type="NCBI Taxonomy" id="6269"/>
    <lineage>
        <taxon>Eukaryota</taxon>
        <taxon>Metazoa</taxon>
        <taxon>Ecdysozoa</taxon>
        <taxon>Nematoda</taxon>
        <taxon>Chromadorea</taxon>
        <taxon>Rhabditida</taxon>
        <taxon>Spirurina</taxon>
        <taxon>Ascaridomorpha</taxon>
        <taxon>Ascaridoidea</taxon>
        <taxon>Anisakidae</taxon>
        <taxon>Anisakis</taxon>
        <taxon>Anisakis simplex complex</taxon>
    </lineage>
</organism>
<feature type="transmembrane region" description="Helical" evidence="2">
    <location>
        <begin position="196"/>
        <end position="219"/>
    </location>
</feature>
<proteinExistence type="predicted"/>
<dbReference type="Proteomes" id="UP000267096">
    <property type="component" value="Unassembled WGS sequence"/>
</dbReference>
<keyword evidence="2" id="KW-0472">Membrane</keyword>
<dbReference type="WBParaSite" id="ASIM_0002028801-mRNA-1">
    <property type="protein sequence ID" value="ASIM_0002028801-mRNA-1"/>
    <property type="gene ID" value="ASIM_0002028801"/>
</dbReference>
<evidence type="ECO:0000256" key="1">
    <source>
        <dbReference type="SAM" id="MobiDB-lite"/>
    </source>
</evidence>
<protein>
    <submittedName>
        <fullName evidence="5">LIM zinc-binding domain-containing protein</fullName>
    </submittedName>
</protein>
<evidence type="ECO:0000256" key="2">
    <source>
        <dbReference type="SAM" id="Phobius"/>
    </source>
</evidence>
<evidence type="ECO:0000313" key="5">
    <source>
        <dbReference type="WBParaSite" id="ASIM_0002028801-mRNA-1"/>
    </source>
</evidence>
<keyword evidence="4" id="KW-1185">Reference proteome</keyword>
<keyword evidence="2" id="KW-1133">Transmembrane helix</keyword>
<name>A0A0M3KH24_ANISI</name>
<reference evidence="5" key="1">
    <citation type="submission" date="2017-02" db="UniProtKB">
        <authorList>
            <consortium name="WormBaseParasite"/>
        </authorList>
    </citation>
    <scope>IDENTIFICATION</scope>
</reference>
<dbReference type="OrthoDB" id="5838405at2759"/>
<sequence>MQRADIDRILSNADNILKNQNLAGVNTVSKFRSMQRADDVINPAGSTQSLVSPNKAAPPVPPKPSSVSDHENSTGTGESVRLREVYLAERIQIEGYYIHKKCFKCGYCEQPLRLGNCGQDRNLGGFNPRFYCMQHINVPVPEKIAKIEKLDARSCMKPPSTLRVKEYQQMTTLSAGNTPVTGPPGTSRERFEMVNLLLLLLLFIIFITISEVFIIYYYYFLYLLLLFNIFIIIYYLLLLLFIN</sequence>
<accession>A0A0M3KH24</accession>
<gene>
    <name evidence="3" type="ORF">ASIM_LOCUS19672</name>
</gene>
<feature type="transmembrane region" description="Helical" evidence="2">
    <location>
        <begin position="225"/>
        <end position="242"/>
    </location>
</feature>
<evidence type="ECO:0000313" key="4">
    <source>
        <dbReference type="Proteomes" id="UP000267096"/>
    </source>
</evidence>
<evidence type="ECO:0000313" key="3">
    <source>
        <dbReference type="EMBL" id="VDK71264.1"/>
    </source>
</evidence>
<feature type="region of interest" description="Disordered" evidence="1">
    <location>
        <begin position="43"/>
        <end position="78"/>
    </location>
</feature>
<keyword evidence="2" id="KW-0812">Transmembrane</keyword>
<dbReference type="AlphaFoldDB" id="A0A0M3KH24"/>
<dbReference type="EMBL" id="UYRR01037719">
    <property type="protein sequence ID" value="VDK71264.1"/>
    <property type="molecule type" value="Genomic_DNA"/>
</dbReference>
<reference evidence="3 4" key="2">
    <citation type="submission" date="2018-11" db="EMBL/GenBank/DDBJ databases">
        <authorList>
            <consortium name="Pathogen Informatics"/>
        </authorList>
    </citation>
    <scope>NUCLEOTIDE SEQUENCE [LARGE SCALE GENOMIC DNA]</scope>
</reference>
<dbReference type="Gene3D" id="2.10.110.10">
    <property type="entry name" value="Cysteine Rich Protein"/>
    <property type="match status" value="1"/>
</dbReference>